<dbReference type="InterPro" id="IPR039425">
    <property type="entry name" value="RNA_pol_sigma-70-like"/>
</dbReference>
<dbReference type="InterPro" id="IPR036388">
    <property type="entry name" value="WH-like_DNA-bd_sf"/>
</dbReference>
<keyword evidence="5" id="KW-0804">Transcription</keyword>
<dbReference type="RefSeq" id="WP_201844106.1">
    <property type="nucleotide sequence ID" value="NZ_JAERRK010000036.1"/>
</dbReference>
<comment type="caution">
    <text evidence="8">The sequence shown here is derived from an EMBL/GenBank/DDBJ whole genome shotgun (WGS) entry which is preliminary data.</text>
</comment>
<reference evidence="8" key="1">
    <citation type="submission" date="2021-01" db="EMBL/GenBank/DDBJ databases">
        <title>WGS of actinomycetes isolated from Thailand.</title>
        <authorList>
            <person name="Thawai C."/>
        </authorList>
    </citation>
    <scope>NUCLEOTIDE SEQUENCE</scope>
    <source>
        <strain evidence="8">RCU-197</strain>
    </source>
</reference>
<dbReference type="InterPro" id="IPR013324">
    <property type="entry name" value="RNA_pol_sigma_r3/r4-like"/>
</dbReference>
<evidence type="ECO:0000256" key="5">
    <source>
        <dbReference type="ARBA" id="ARBA00023163"/>
    </source>
</evidence>
<protein>
    <submittedName>
        <fullName evidence="8">Sigma-70 family RNA polymerase sigma factor</fullName>
    </submittedName>
</protein>
<keyword evidence="9" id="KW-1185">Reference proteome</keyword>
<comment type="similarity">
    <text evidence="1">Belongs to the sigma-70 factor family. ECF subfamily.</text>
</comment>
<organism evidence="8 9">
    <name type="scientific">Streptomyces actinomycinicus</name>
    <dbReference type="NCBI Taxonomy" id="1695166"/>
    <lineage>
        <taxon>Bacteria</taxon>
        <taxon>Bacillati</taxon>
        <taxon>Actinomycetota</taxon>
        <taxon>Actinomycetes</taxon>
        <taxon>Kitasatosporales</taxon>
        <taxon>Streptomycetaceae</taxon>
        <taxon>Streptomyces</taxon>
    </lineage>
</organism>
<feature type="compositionally biased region" description="Low complexity" evidence="6">
    <location>
        <begin position="420"/>
        <end position="429"/>
    </location>
</feature>
<dbReference type="GO" id="GO:0006352">
    <property type="term" value="P:DNA-templated transcription initiation"/>
    <property type="evidence" value="ECO:0007669"/>
    <property type="project" value="InterPro"/>
</dbReference>
<dbReference type="EMBL" id="JAERRK010000036">
    <property type="protein sequence ID" value="MBL1087565.1"/>
    <property type="molecule type" value="Genomic_DNA"/>
</dbReference>
<feature type="compositionally biased region" description="Basic and acidic residues" evidence="6">
    <location>
        <begin position="408"/>
        <end position="417"/>
    </location>
</feature>
<dbReference type="PANTHER" id="PTHR43133">
    <property type="entry name" value="RNA POLYMERASE ECF-TYPE SIGMA FACTO"/>
    <property type="match status" value="1"/>
</dbReference>
<dbReference type="Pfam" id="PF00754">
    <property type="entry name" value="F5_F8_type_C"/>
    <property type="match status" value="1"/>
</dbReference>
<evidence type="ECO:0000256" key="3">
    <source>
        <dbReference type="ARBA" id="ARBA00023082"/>
    </source>
</evidence>
<feature type="compositionally biased region" description="Basic and acidic residues" evidence="6">
    <location>
        <begin position="327"/>
        <end position="346"/>
    </location>
</feature>
<dbReference type="PROSITE" id="PS50022">
    <property type="entry name" value="FA58C_3"/>
    <property type="match status" value="1"/>
</dbReference>
<dbReference type="AlphaFoldDB" id="A0A937JRA6"/>
<dbReference type="SUPFAM" id="SSF88659">
    <property type="entry name" value="Sigma3 and sigma4 domains of RNA polymerase sigma factors"/>
    <property type="match status" value="1"/>
</dbReference>
<dbReference type="InterPro" id="IPR013325">
    <property type="entry name" value="RNA_pol_sigma_r2"/>
</dbReference>
<dbReference type="Gene3D" id="1.10.10.10">
    <property type="entry name" value="Winged helix-like DNA-binding domain superfamily/Winged helix DNA-binding domain"/>
    <property type="match status" value="1"/>
</dbReference>
<evidence type="ECO:0000313" key="9">
    <source>
        <dbReference type="Proteomes" id="UP000661858"/>
    </source>
</evidence>
<feature type="domain" description="F5/8 type C" evidence="7">
    <location>
        <begin position="506"/>
        <end position="656"/>
    </location>
</feature>
<proteinExistence type="inferred from homology"/>
<sequence length="661" mass="69866">MVPKQGSAQHWESASDAELGRAIRAGISAGLHSLIDQQAGEHKGVDLKAVGRKARGLRLPRTKAAHRAADEAFAEMYRRHQGAVLAYARTCCRDPHTAEDLAAESFTQTLRAVRAGTGPDAAWRPYLLSVVRHTAAQWMSTSRRVQLSQDFHAWAEHLSAPGSDVEQAMLESEDRSLVIRAFQSLPERWQLVLWHTEVEREPADAVGIMLGITPSGVSSLAQRAREGLREAYLQAHLARMDNEICRPYAGLLAATVRRSGARRSKAFERHIAECSPCATAQAELTGINERLGSALPAGLSLWGPACTSSRGQEATTPGIAVPEGADDLPRGDRADQDGRPGTHPDDPDAGAGALGESRPSVPGPRKAPATTSRAAAAGVAGLLTTAILTCGVLLTSSRPSDVTVTPDLPRRTTRTDAADDPTASPLPLAMANGEMPLPPGVQAASPAPLLLPRAPRPPGPDPVPSPPHPEPPDSTAPGTPRHTDPPPSARPAASSPASPVSPAPGTPGPLLPIPKGNWSLLYADSEELYGESGRAANAFDGDPNTFWHTAWYYSSDDLPHEIRIDLGATYVLEGLAYLPRQDGGTNGTIGDYKIYVSASPGAWGKPVARGTFADSTAEHFTVFGAKTGRYVRLVALSEAGSRGPWTSAAEISLTGRTPADR</sequence>
<evidence type="ECO:0000256" key="4">
    <source>
        <dbReference type="ARBA" id="ARBA00023125"/>
    </source>
</evidence>
<accession>A0A937JRA6</accession>
<gene>
    <name evidence="8" type="ORF">JK359_37475</name>
</gene>
<dbReference type="PANTHER" id="PTHR43133:SF8">
    <property type="entry name" value="RNA POLYMERASE SIGMA FACTOR HI_1459-RELATED"/>
    <property type="match status" value="1"/>
</dbReference>
<name>A0A937JRA6_9ACTN</name>
<keyword evidence="2" id="KW-0805">Transcription regulation</keyword>
<dbReference type="Gene3D" id="2.60.120.260">
    <property type="entry name" value="Galactose-binding domain-like"/>
    <property type="match status" value="1"/>
</dbReference>
<keyword evidence="4" id="KW-0238">DNA-binding</keyword>
<dbReference type="InterPro" id="IPR008979">
    <property type="entry name" value="Galactose-bd-like_sf"/>
</dbReference>
<dbReference type="NCBIfam" id="TIGR02937">
    <property type="entry name" value="sigma70-ECF"/>
    <property type="match status" value="1"/>
</dbReference>
<dbReference type="InterPro" id="IPR000421">
    <property type="entry name" value="FA58C"/>
</dbReference>
<dbReference type="Gene3D" id="1.10.1740.10">
    <property type="match status" value="1"/>
</dbReference>
<dbReference type="GO" id="GO:0003677">
    <property type="term" value="F:DNA binding"/>
    <property type="evidence" value="ECO:0007669"/>
    <property type="project" value="UniProtKB-KW"/>
</dbReference>
<feature type="region of interest" description="Disordered" evidence="6">
    <location>
        <begin position="306"/>
        <end position="372"/>
    </location>
</feature>
<feature type="compositionally biased region" description="Pro residues" evidence="6">
    <location>
        <begin position="454"/>
        <end position="474"/>
    </location>
</feature>
<feature type="compositionally biased region" description="Polar residues" evidence="6">
    <location>
        <begin position="306"/>
        <end position="315"/>
    </location>
</feature>
<dbReference type="SUPFAM" id="SSF88946">
    <property type="entry name" value="Sigma2 domain of RNA polymerase sigma factors"/>
    <property type="match status" value="1"/>
</dbReference>
<evidence type="ECO:0000259" key="7">
    <source>
        <dbReference type="PROSITE" id="PS50022"/>
    </source>
</evidence>
<feature type="compositionally biased region" description="Low complexity" evidence="6">
    <location>
        <begin position="443"/>
        <end position="453"/>
    </location>
</feature>
<dbReference type="InterPro" id="IPR007627">
    <property type="entry name" value="RNA_pol_sigma70_r2"/>
</dbReference>
<dbReference type="Pfam" id="PF04542">
    <property type="entry name" value="Sigma70_r2"/>
    <property type="match status" value="1"/>
</dbReference>
<evidence type="ECO:0000256" key="1">
    <source>
        <dbReference type="ARBA" id="ARBA00010641"/>
    </source>
</evidence>
<keyword evidence="3" id="KW-0731">Sigma factor</keyword>
<evidence type="ECO:0000313" key="8">
    <source>
        <dbReference type="EMBL" id="MBL1087565.1"/>
    </source>
</evidence>
<dbReference type="InterPro" id="IPR014284">
    <property type="entry name" value="RNA_pol_sigma-70_dom"/>
</dbReference>
<feature type="region of interest" description="Disordered" evidence="6">
    <location>
        <begin position="397"/>
        <end position="511"/>
    </location>
</feature>
<evidence type="ECO:0000256" key="6">
    <source>
        <dbReference type="SAM" id="MobiDB-lite"/>
    </source>
</evidence>
<dbReference type="GO" id="GO:0016987">
    <property type="term" value="F:sigma factor activity"/>
    <property type="evidence" value="ECO:0007669"/>
    <property type="project" value="UniProtKB-KW"/>
</dbReference>
<feature type="compositionally biased region" description="Pro residues" evidence="6">
    <location>
        <begin position="499"/>
        <end position="511"/>
    </location>
</feature>
<dbReference type="Proteomes" id="UP000661858">
    <property type="component" value="Unassembled WGS sequence"/>
</dbReference>
<dbReference type="SUPFAM" id="SSF49785">
    <property type="entry name" value="Galactose-binding domain-like"/>
    <property type="match status" value="1"/>
</dbReference>
<evidence type="ECO:0000256" key="2">
    <source>
        <dbReference type="ARBA" id="ARBA00023015"/>
    </source>
</evidence>